<feature type="chain" id="PRO_5035861404" evidence="1">
    <location>
        <begin position="18"/>
        <end position="81"/>
    </location>
</feature>
<protein>
    <submittedName>
        <fullName evidence="2">Uncharacterized protein</fullName>
    </submittedName>
</protein>
<accession>A0A8T0I5B9</accession>
<evidence type="ECO:0000313" key="3">
    <source>
        <dbReference type="Proteomes" id="UP000822688"/>
    </source>
</evidence>
<dbReference type="Proteomes" id="UP000822688">
    <property type="component" value="Chromosome 4"/>
</dbReference>
<dbReference type="AlphaFoldDB" id="A0A8T0I5B9"/>
<dbReference type="EMBL" id="CM026424">
    <property type="protein sequence ID" value="KAG0578296.1"/>
    <property type="molecule type" value="Genomic_DNA"/>
</dbReference>
<keyword evidence="1" id="KW-0732">Signal</keyword>
<feature type="signal peptide" evidence="1">
    <location>
        <begin position="1"/>
        <end position="17"/>
    </location>
</feature>
<reference evidence="2" key="1">
    <citation type="submission" date="2020-06" db="EMBL/GenBank/DDBJ databases">
        <title>WGS assembly of Ceratodon purpureus strain R40.</title>
        <authorList>
            <person name="Carey S.B."/>
            <person name="Jenkins J."/>
            <person name="Shu S."/>
            <person name="Lovell J.T."/>
            <person name="Sreedasyam A."/>
            <person name="Maumus F."/>
            <person name="Tiley G.P."/>
            <person name="Fernandez-Pozo N."/>
            <person name="Barry K."/>
            <person name="Chen C."/>
            <person name="Wang M."/>
            <person name="Lipzen A."/>
            <person name="Daum C."/>
            <person name="Saski C.A."/>
            <person name="Payton A.C."/>
            <person name="Mcbreen J.C."/>
            <person name="Conrad R.E."/>
            <person name="Kollar L.M."/>
            <person name="Olsson S."/>
            <person name="Huttunen S."/>
            <person name="Landis J.B."/>
            <person name="Wickett N.J."/>
            <person name="Johnson M.G."/>
            <person name="Rensing S.A."/>
            <person name="Grimwood J."/>
            <person name="Schmutz J."/>
            <person name="Mcdaniel S.F."/>
        </authorList>
    </citation>
    <scope>NUCLEOTIDE SEQUENCE</scope>
    <source>
        <strain evidence="2">R40</strain>
    </source>
</reference>
<name>A0A8T0I5B9_CERPU</name>
<sequence>MLLLWIFITGWIGGEDSGPPIKVAFLDGFEIFCFYEDGMNEVRFNDRFRDFVSVGVVEVVFIFSRQLVDFRWLVAFENICM</sequence>
<comment type="caution">
    <text evidence="2">The sequence shown here is derived from an EMBL/GenBank/DDBJ whole genome shotgun (WGS) entry which is preliminary data.</text>
</comment>
<organism evidence="2 3">
    <name type="scientific">Ceratodon purpureus</name>
    <name type="common">Fire moss</name>
    <name type="synonym">Dicranum purpureum</name>
    <dbReference type="NCBI Taxonomy" id="3225"/>
    <lineage>
        <taxon>Eukaryota</taxon>
        <taxon>Viridiplantae</taxon>
        <taxon>Streptophyta</taxon>
        <taxon>Embryophyta</taxon>
        <taxon>Bryophyta</taxon>
        <taxon>Bryophytina</taxon>
        <taxon>Bryopsida</taxon>
        <taxon>Dicranidae</taxon>
        <taxon>Pseudoditrichales</taxon>
        <taxon>Ditrichaceae</taxon>
        <taxon>Ceratodon</taxon>
    </lineage>
</organism>
<evidence type="ECO:0000256" key="1">
    <source>
        <dbReference type="SAM" id="SignalP"/>
    </source>
</evidence>
<keyword evidence="3" id="KW-1185">Reference proteome</keyword>
<evidence type="ECO:0000313" key="2">
    <source>
        <dbReference type="EMBL" id="KAG0578296.1"/>
    </source>
</evidence>
<gene>
    <name evidence="2" type="ORF">KC19_4G012200</name>
</gene>
<proteinExistence type="predicted"/>